<dbReference type="EMBL" id="QENY01000004">
    <property type="protein sequence ID" value="PVX57426.1"/>
    <property type="molecule type" value="Genomic_DNA"/>
</dbReference>
<dbReference type="InterPro" id="IPR016874">
    <property type="entry name" value="TcmP-like"/>
</dbReference>
<organism evidence="3 4">
    <name type="scientific">Hallella colorans</name>
    <dbReference type="NCBI Taxonomy" id="1703337"/>
    <lineage>
        <taxon>Bacteria</taxon>
        <taxon>Pseudomonadati</taxon>
        <taxon>Bacteroidota</taxon>
        <taxon>Bacteroidia</taxon>
        <taxon>Bacteroidales</taxon>
        <taxon>Prevotellaceae</taxon>
        <taxon>Hallella</taxon>
    </lineage>
</organism>
<accession>A0A2U0UIH4</accession>
<dbReference type="InterPro" id="IPR029063">
    <property type="entry name" value="SAM-dependent_MTases_sf"/>
</dbReference>
<dbReference type="SUPFAM" id="SSF53335">
    <property type="entry name" value="S-adenosyl-L-methionine-dependent methyltransferases"/>
    <property type="match status" value="1"/>
</dbReference>
<comment type="caution">
    <text evidence="3">The sequence shown here is derived from an EMBL/GenBank/DDBJ whole genome shotgun (WGS) entry which is preliminary data.</text>
</comment>
<dbReference type="Pfam" id="PF04072">
    <property type="entry name" value="LCM"/>
    <property type="match status" value="1"/>
</dbReference>
<evidence type="ECO:0000313" key="4">
    <source>
        <dbReference type="Proteomes" id="UP000245870"/>
    </source>
</evidence>
<dbReference type="PANTHER" id="PTHR43619">
    <property type="entry name" value="S-ADENOSYL-L-METHIONINE-DEPENDENT METHYLTRANSFERASE YKTD-RELATED"/>
    <property type="match status" value="1"/>
</dbReference>
<evidence type="ECO:0000313" key="3">
    <source>
        <dbReference type="EMBL" id="PVX57426.1"/>
    </source>
</evidence>
<dbReference type="Proteomes" id="UP000245870">
    <property type="component" value="Unassembled WGS sequence"/>
</dbReference>
<reference evidence="3 4" key="1">
    <citation type="submission" date="2018-05" db="EMBL/GenBank/DDBJ databases">
        <title>Genomic Encyclopedia of Type Strains, Phase IV (KMG-IV): sequencing the most valuable type-strain genomes for metagenomic binning, comparative biology and taxonomic classification.</title>
        <authorList>
            <person name="Goeker M."/>
        </authorList>
    </citation>
    <scope>NUCLEOTIDE SEQUENCE [LARGE SCALE GENOMIC DNA]</scope>
    <source>
        <strain evidence="3 4">DSM 100333</strain>
    </source>
</reference>
<dbReference type="Gene3D" id="3.40.50.150">
    <property type="entry name" value="Vaccinia Virus protein VP39"/>
    <property type="match status" value="1"/>
</dbReference>
<sequence length="283" mass="33539">MVIPSRMTTKETIMKKLSLSSIPETMLIPLWAKATETKRGDGMLHDEYSIKILKAIDYDFRKFSHSKMSQVGCCIRASLIDGEVRSFLSRHPDAVVIQLGAGLDARYQRLGMPPVTHWYDLDLKEALDIRRRFLPESERNTYIEQSMFDDGWIQLVKSHHKPVLIIIEGVLMYFRPETVKKFFIHLCEAFDKATILMDVLAFAAVRHAKYHDAVRNTEHKAEFLWSVLRSNEMESWHPKLHLRQEYYMSDHDNKRFPWIARVLYKTPYFYRRFNQRIIRLEID</sequence>
<keyword evidence="1 3" id="KW-0489">Methyltransferase</keyword>
<keyword evidence="2 3" id="KW-0808">Transferase</keyword>
<proteinExistence type="predicted"/>
<keyword evidence="4" id="KW-1185">Reference proteome</keyword>
<evidence type="ECO:0000256" key="1">
    <source>
        <dbReference type="ARBA" id="ARBA00022603"/>
    </source>
</evidence>
<name>A0A2U0UIH4_9BACT</name>
<dbReference type="PANTHER" id="PTHR43619:SF2">
    <property type="entry name" value="S-ADENOSYL-L-METHIONINE-DEPENDENT METHYLTRANSFERASES SUPERFAMILY PROTEIN"/>
    <property type="match status" value="1"/>
</dbReference>
<dbReference type="GO" id="GO:0032259">
    <property type="term" value="P:methylation"/>
    <property type="evidence" value="ECO:0007669"/>
    <property type="project" value="UniProtKB-KW"/>
</dbReference>
<evidence type="ECO:0000256" key="2">
    <source>
        <dbReference type="ARBA" id="ARBA00022679"/>
    </source>
</evidence>
<dbReference type="AlphaFoldDB" id="A0A2U0UIH4"/>
<dbReference type="GO" id="GO:0008168">
    <property type="term" value="F:methyltransferase activity"/>
    <property type="evidence" value="ECO:0007669"/>
    <property type="project" value="UniProtKB-KW"/>
</dbReference>
<dbReference type="InterPro" id="IPR007213">
    <property type="entry name" value="Ppm1/Ppm2/Tcmp"/>
</dbReference>
<protein>
    <submittedName>
        <fullName evidence="3">O-methyltransferase involved in polyketide biosynthesis</fullName>
    </submittedName>
</protein>
<dbReference type="PIRSF" id="PIRSF028177">
    <property type="entry name" value="Polyketide_synth_Omtfrase_TcmP"/>
    <property type="match status" value="1"/>
</dbReference>
<gene>
    <name evidence="3" type="ORF">C7379_10442</name>
</gene>